<accession>A0A3M8CPT0</accession>
<dbReference type="CDD" id="cd06322">
    <property type="entry name" value="PBP1_ABC_sugar_binding-like"/>
    <property type="match status" value="1"/>
</dbReference>
<protein>
    <submittedName>
        <fullName evidence="6">Sugar ABC transporter substrate-binding protein</fullName>
    </submittedName>
</protein>
<reference evidence="6 7" key="1">
    <citation type="submission" date="2018-10" db="EMBL/GenBank/DDBJ databases">
        <title>Phylogenomics of Brevibacillus.</title>
        <authorList>
            <person name="Dunlap C."/>
        </authorList>
    </citation>
    <scope>NUCLEOTIDE SEQUENCE [LARGE SCALE GENOMIC DNA]</scope>
    <source>
        <strain evidence="6 7">JCM 15085</strain>
    </source>
</reference>
<dbReference type="EMBL" id="RHHT01000029">
    <property type="protein sequence ID" value="RNB77664.1"/>
    <property type="molecule type" value="Genomic_DNA"/>
</dbReference>
<evidence type="ECO:0000256" key="1">
    <source>
        <dbReference type="ARBA" id="ARBA00004196"/>
    </source>
</evidence>
<sequence>MVKKVSLLAMAALVSIMAGCGSTGGGEQPAAQTPSAEAPADKKEITIGVSTATLRHQFFIDIDNGMKKAAEEAGVKLLVNDPNLDLAKQVSAVEDYMQKGVDGLILLAVDNAGVVPVVEEAKDKGIPVITADSVVPSDKVDTFIGTENYEAGKQLGEHLKKQIEANGKDVKIAVVTHVQSFVQKERLNGFKEVLADAKGVEILNDQPGYDREKSMATVENILQANPDVDYIYATAENSVLGALAALESANNTKTKIVGFDVTPEAAEGIRNDKILAMIQQQPEKIGEEAVKAAIEAINGKQLEKNISIPVILMDKSNVDEYFKK</sequence>
<keyword evidence="3 4" id="KW-0732">Signal</keyword>
<dbReference type="RefSeq" id="WP_122913931.1">
    <property type="nucleotide sequence ID" value="NZ_RHHT01000029.1"/>
</dbReference>
<evidence type="ECO:0000313" key="7">
    <source>
        <dbReference type="Proteomes" id="UP000281915"/>
    </source>
</evidence>
<dbReference type="GO" id="GO:0030246">
    <property type="term" value="F:carbohydrate binding"/>
    <property type="evidence" value="ECO:0007669"/>
    <property type="project" value="UniProtKB-ARBA"/>
</dbReference>
<name>A0A3M8CPT0_9BACL</name>
<gene>
    <name evidence="6" type="ORF">EDM58_14395</name>
</gene>
<feature type="chain" id="PRO_5039311555" evidence="4">
    <location>
        <begin position="21"/>
        <end position="324"/>
    </location>
</feature>
<dbReference type="SUPFAM" id="SSF53822">
    <property type="entry name" value="Periplasmic binding protein-like I"/>
    <property type="match status" value="1"/>
</dbReference>
<comment type="caution">
    <text evidence="6">The sequence shown here is derived from an EMBL/GenBank/DDBJ whole genome shotgun (WGS) entry which is preliminary data.</text>
</comment>
<dbReference type="Gene3D" id="3.40.50.2300">
    <property type="match status" value="2"/>
</dbReference>
<dbReference type="InterPro" id="IPR028082">
    <property type="entry name" value="Peripla_BP_I"/>
</dbReference>
<dbReference type="Pfam" id="PF13407">
    <property type="entry name" value="Peripla_BP_4"/>
    <property type="match status" value="1"/>
</dbReference>
<feature type="domain" description="Periplasmic binding protein" evidence="5">
    <location>
        <begin position="47"/>
        <end position="301"/>
    </location>
</feature>
<dbReference type="PANTHER" id="PTHR46847">
    <property type="entry name" value="D-ALLOSE-BINDING PERIPLASMIC PROTEIN-RELATED"/>
    <property type="match status" value="1"/>
</dbReference>
<proteinExistence type="inferred from homology"/>
<dbReference type="InterPro" id="IPR025997">
    <property type="entry name" value="SBP_2_dom"/>
</dbReference>
<evidence type="ECO:0000256" key="4">
    <source>
        <dbReference type="SAM" id="SignalP"/>
    </source>
</evidence>
<dbReference type="PROSITE" id="PS51257">
    <property type="entry name" value="PROKAR_LIPOPROTEIN"/>
    <property type="match status" value="1"/>
</dbReference>
<dbReference type="PANTHER" id="PTHR46847:SF1">
    <property type="entry name" value="D-ALLOSE-BINDING PERIPLASMIC PROTEIN-RELATED"/>
    <property type="match status" value="1"/>
</dbReference>
<feature type="signal peptide" evidence="4">
    <location>
        <begin position="1"/>
        <end position="20"/>
    </location>
</feature>
<evidence type="ECO:0000256" key="3">
    <source>
        <dbReference type="ARBA" id="ARBA00022729"/>
    </source>
</evidence>
<evidence type="ECO:0000313" key="6">
    <source>
        <dbReference type="EMBL" id="RNB77664.1"/>
    </source>
</evidence>
<comment type="subcellular location">
    <subcellularLocation>
        <location evidence="1">Cell envelope</location>
    </subcellularLocation>
</comment>
<comment type="similarity">
    <text evidence="2">Belongs to the bacterial solute-binding protein 2 family.</text>
</comment>
<evidence type="ECO:0000259" key="5">
    <source>
        <dbReference type="Pfam" id="PF13407"/>
    </source>
</evidence>
<dbReference type="GO" id="GO:0030313">
    <property type="term" value="C:cell envelope"/>
    <property type="evidence" value="ECO:0007669"/>
    <property type="project" value="UniProtKB-SubCell"/>
</dbReference>
<dbReference type="AlphaFoldDB" id="A0A3M8CPT0"/>
<evidence type="ECO:0000256" key="2">
    <source>
        <dbReference type="ARBA" id="ARBA00007639"/>
    </source>
</evidence>
<dbReference type="Proteomes" id="UP000281915">
    <property type="component" value="Unassembled WGS sequence"/>
</dbReference>
<organism evidence="6 7">
    <name type="scientific">Brevibacillus panacihumi</name>
    <dbReference type="NCBI Taxonomy" id="497735"/>
    <lineage>
        <taxon>Bacteria</taxon>
        <taxon>Bacillati</taxon>
        <taxon>Bacillota</taxon>
        <taxon>Bacilli</taxon>
        <taxon>Bacillales</taxon>
        <taxon>Paenibacillaceae</taxon>
        <taxon>Brevibacillus</taxon>
    </lineage>
</organism>